<comment type="similarity">
    <text evidence="6">Belongs to the methyl-accepting chemotaxis (MCP) protein family.</text>
</comment>
<evidence type="ECO:0000256" key="6">
    <source>
        <dbReference type="ARBA" id="ARBA00029447"/>
    </source>
</evidence>
<dbReference type="Pfam" id="PF00015">
    <property type="entry name" value="MCPsignal"/>
    <property type="match status" value="1"/>
</dbReference>
<dbReference type="SMART" id="SM00283">
    <property type="entry name" value="MA"/>
    <property type="match status" value="1"/>
</dbReference>
<dbReference type="PANTHER" id="PTHR32089:SF119">
    <property type="entry name" value="METHYL-ACCEPTING CHEMOTAXIS PROTEIN CTPL"/>
    <property type="match status" value="1"/>
</dbReference>
<feature type="transmembrane region" description="Helical" evidence="8">
    <location>
        <begin position="21"/>
        <end position="41"/>
    </location>
</feature>
<dbReference type="Gene3D" id="1.10.287.950">
    <property type="entry name" value="Methyl-accepting chemotaxis protein"/>
    <property type="match status" value="1"/>
</dbReference>
<dbReference type="Pfam" id="PF00672">
    <property type="entry name" value="HAMP"/>
    <property type="match status" value="1"/>
</dbReference>
<reference evidence="11" key="1">
    <citation type="submission" date="2022-07" db="EMBL/GenBank/DDBJ databases">
        <title>Complete genome sequence of Salinispirillum sp. LH10-3-1 capable of multiple carbohydrate inversion isolated from a soda lake.</title>
        <authorList>
            <person name="Liu J."/>
            <person name="Zhai Y."/>
            <person name="Zhang H."/>
            <person name="Yang H."/>
            <person name="Qu J."/>
            <person name="Li J."/>
        </authorList>
    </citation>
    <scope>NUCLEOTIDE SEQUENCE</scope>
    <source>
        <strain evidence="11">LH 10-3-1</strain>
    </source>
</reference>
<proteinExistence type="inferred from homology"/>
<organism evidence="11">
    <name type="scientific">Salinispirillum sp. LH 10-3-1</name>
    <dbReference type="NCBI Taxonomy" id="2952525"/>
    <lineage>
        <taxon>Bacteria</taxon>
        <taxon>Pseudomonadati</taxon>
        <taxon>Pseudomonadota</taxon>
        <taxon>Gammaproteobacteria</taxon>
        <taxon>Oceanospirillales</taxon>
        <taxon>Saccharospirillaceae</taxon>
        <taxon>Salinispirillum</taxon>
    </lineage>
</organism>
<evidence type="ECO:0000256" key="5">
    <source>
        <dbReference type="ARBA" id="ARBA00023224"/>
    </source>
</evidence>
<protein>
    <submittedName>
        <fullName evidence="11">Methyl-accepting chemotaxis protein</fullName>
    </submittedName>
</protein>
<evidence type="ECO:0000256" key="4">
    <source>
        <dbReference type="ARBA" id="ARBA00023136"/>
    </source>
</evidence>
<dbReference type="CDD" id="cd06225">
    <property type="entry name" value="HAMP"/>
    <property type="match status" value="1"/>
</dbReference>
<evidence type="ECO:0000259" key="10">
    <source>
        <dbReference type="PROSITE" id="PS50885"/>
    </source>
</evidence>
<dbReference type="EMBL" id="CP101717">
    <property type="protein sequence ID" value="WLD59196.1"/>
    <property type="molecule type" value="Genomic_DNA"/>
</dbReference>
<dbReference type="InterPro" id="IPR004089">
    <property type="entry name" value="MCPsignal_dom"/>
</dbReference>
<comment type="subcellular location">
    <subcellularLocation>
        <location evidence="1">Membrane</location>
        <topology evidence="1">Multi-pass membrane protein</topology>
    </subcellularLocation>
</comment>
<evidence type="ECO:0000313" key="11">
    <source>
        <dbReference type="EMBL" id="WLD59196.1"/>
    </source>
</evidence>
<dbReference type="GO" id="GO:0007165">
    <property type="term" value="P:signal transduction"/>
    <property type="evidence" value="ECO:0007669"/>
    <property type="project" value="UniProtKB-KW"/>
</dbReference>
<dbReference type="PROSITE" id="PS50885">
    <property type="entry name" value="HAMP"/>
    <property type="match status" value="1"/>
</dbReference>
<dbReference type="AlphaFoldDB" id="A0AB38YIT0"/>
<dbReference type="GO" id="GO:0006935">
    <property type="term" value="P:chemotaxis"/>
    <property type="evidence" value="ECO:0007669"/>
    <property type="project" value="UniProtKB-ARBA"/>
</dbReference>
<accession>A0AB38YIT0</accession>
<dbReference type="PROSITE" id="PS50111">
    <property type="entry name" value="CHEMOTAXIS_TRANSDUC_2"/>
    <property type="match status" value="1"/>
</dbReference>
<keyword evidence="2 8" id="KW-0812">Transmembrane</keyword>
<dbReference type="PANTHER" id="PTHR32089">
    <property type="entry name" value="METHYL-ACCEPTING CHEMOTAXIS PROTEIN MCPB"/>
    <property type="match status" value="1"/>
</dbReference>
<dbReference type="InterPro" id="IPR003660">
    <property type="entry name" value="HAMP_dom"/>
</dbReference>
<dbReference type="SMART" id="SM00304">
    <property type="entry name" value="HAMP"/>
    <property type="match status" value="1"/>
</dbReference>
<gene>
    <name evidence="11" type="ORF">NFC81_05255</name>
</gene>
<keyword evidence="5 7" id="KW-0807">Transducer</keyword>
<dbReference type="RefSeq" id="WP_304996485.1">
    <property type="nucleotide sequence ID" value="NZ_CP101717.1"/>
</dbReference>
<evidence type="ECO:0000256" key="7">
    <source>
        <dbReference type="PROSITE-ProRule" id="PRU00284"/>
    </source>
</evidence>
<feature type="domain" description="Methyl-accepting transducer" evidence="9">
    <location>
        <begin position="247"/>
        <end position="483"/>
    </location>
</feature>
<evidence type="ECO:0000256" key="3">
    <source>
        <dbReference type="ARBA" id="ARBA00022989"/>
    </source>
</evidence>
<dbReference type="GO" id="GO:0016020">
    <property type="term" value="C:membrane"/>
    <property type="evidence" value="ECO:0007669"/>
    <property type="project" value="UniProtKB-SubCell"/>
</dbReference>
<evidence type="ECO:0000259" key="9">
    <source>
        <dbReference type="PROSITE" id="PS50111"/>
    </source>
</evidence>
<keyword evidence="4 8" id="KW-0472">Membrane</keyword>
<evidence type="ECO:0000256" key="1">
    <source>
        <dbReference type="ARBA" id="ARBA00004141"/>
    </source>
</evidence>
<dbReference type="SUPFAM" id="SSF58104">
    <property type="entry name" value="Methyl-accepting chemotaxis protein (MCP) signaling domain"/>
    <property type="match status" value="1"/>
</dbReference>
<name>A0AB38YIT0_9GAMM</name>
<evidence type="ECO:0000256" key="8">
    <source>
        <dbReference type="SAM" id="Phobius"/>
    </source>
</evidence>
<sequence>MTSAIESSRAISSTITQRISVRFNLVTSAIVLLLLTLFSAFNYRQTATALTEQFDAQIDFVAFRLQQSIPPAIWNFTPSQALLIVDAEVTANVIEAIFVYDDEGALIVGMNQDAVGDTQDVSPDNYQHRQPDRQLDLAWGDAYVGRADIYTDASQIHQALQNSVLNSAVQNTLLIVILIGAVILLLNRLVTRPIKVLAEALDDIAQGDGDLTRRIPIRRHDEIGRLGVSFNTFIEKIRDLVQEVIVAVNEMDSAITDTQTVAARTNQGVKAQRLETDQVAVAMQEMTGTAESVSHSASAAAEAAHNADIEGQRAREIVQQAIDGINILASDIDQGAAVVNSLEQEVASITTVLDVIRGIAEQTNLLALNAAIEAARAGEQGRGFAVVADEVRTLASRTQASTEEIHKMIERLENGAQKAVTTMNNSCTQGAAAVKKASGADAALNAVSAAIASINAMNTQIATAATEQTTVANDISQSLTRIVDIAVTAEQDTQEVDGLTRELLQRAQCLHGLVGNFQV</sequence>
<dbReference type="FunFam" id="1.10.287.950:FF:000001">
    <property type="entry name" value="Methyl-accepting chemotaxis sensory transducer"/>
    <property type="match status" value="1"/>
</dbReference>
<feature type="domain" description="HAMP" evidence="10">
    <location>
        <begin position="188"/>
        <end position="242"/>
    </location>
</feature>
<keyword evidence="3 8" id="KW-1133">Transmembrane helix</keyword>
<evidence type="ECO:0000256" key="2">
    <source>
        <dbReference type="ARBA" id="ARBA00022692"/>
    </source>
</evidence>